<dbReference type="InterPro" id="IPR011042">
    <property type="entry name" value="6-blade_b-propeller_TolB-like"/>
</dbReference>
<dbReference type="InterPro" id="IPR005511">
    <property type="entry name" value="SMP-30"/>
</dbReference>
<dbReference type="PANTHER" id="PTHR10907">
    <property type="entry name" value="REGUCALCIN"/>
    <property type="match status" value="1"/>
</dbReference>
<evidence type="ECO:0000313" key="4">
    <source>
        <dbReference type="Proteomes" id="UP001518990"/>
    </source>
</evidence>
<dbReference type="Pfam" id="PF08450">
    <property type="entry name" value="SGL"/>
    <property type="match status" value="1"/>
</dbReference>
<name>A0ABS3KEN4_9PROT</name>
<gene>
    <name evidence="3" type="ORF">IAI60_12420</name>
</gene>
<comment type="similarity">
    <text evidence="1">Belongs to the SMP-30/CGR1 family.</text>
</comment>
<evidence type="ECO:0000313" key="3">
    <source>
        <dbReference type="EMBL" id="MBO1075410.1"/>
    </source>
</evidence>
<dbReference type="Proteomes" id="UP001518990">
    <property type="component" value="Unassembled WGS sequence"/>
</dbReference>
<keyword evidence="4" id="KW-1185">Reference proteome</keyword>
<dbReference type="InterPro" id="IPR013658">
    <property type="entry name" value="SGL"/>
</dbReference>
<evidence type="ECO:0000256" key="1">
    <source>
        <dbReference type="ARBA" id="ARBA00008853"/>
    </source>
</evidence>
<dbReference type="EMBL" id="JACTNF010000011">
    <property type="protein sequence ID" value="MBO1075410.1"/>
    <property type="molecule type" value="Genomic_DNA"/>
</dbReference>
<sequence length="296" mass="32051">MTSTDSVTRCRPVVELRNSLGESPVWDERDEALWWVDIPEARIHRLHPASGNTKSWIMPERVAALALCRSGGLIIALASGFARFDPSTGAMEPVPVRPELAAGQRLNDGRCDPAGRFWCGAMREEGEEADADLHVLRADGGITLWQRGLRIANGLNWSPDGQRFYVSDTPEGIIYVHDFDRESGRLGEARIFHDGADVPGSPDGAAVDAEGFLWSARYGGGGLARFRPDGELDRFLPLPVRDITCCAFGGPDLRSLYVTSASEGLDGKELAAQPWAGRLMVLDAGVPGLPALRFAG</sequence>
<comment type="caution">
    <text evidence="3">The sequence shown here is derived from an EMBL/GenBank/DDBJ whole genome shotgun (WGS) entry which is preliminary data.</text>
</comment>
<feature type="domain" description="SMP-30/Gluconolactonase/LRE-like region" evidence="2">
    <location>
        <begin position="20"/>
        <end position="262"/>
    </location>
</feature>
<dbReference type="Gene3D" id="2.120.10.30">
    <property type="entry name" value="TolB, C-terminal domain"/>
    <property type="match status" value="1"/>
</dbReference>
<dbReference type="PRINTS" id="PR01790">
    <property type="entry name" value="SMP30FAMILY"/>
</dbReference>
<proteinExistence type="inferred from homology"/>
<reference evidence="3 4" key="1">
    <citation type="submission" date="2020-09" db="EMBL/GenBank/DDBJ databases">
        <title>Roseomonas.</title>
        <authorList>
            <person name="Zhu W."/>
        </authorList>
    </citation>
    <scope>NUCLEOTIDE SEQUENCE [LARGE SCALE GENOMIC DNA]</scope>
    <source>
        <strain evidence="3 4">1311</strain>
    </source>
</reference>
<protein>
    <submittedName>
        <fullName evidence="3">SMP-30/gluconolactonase/LRE family protein</fullName>
    </submittedName>
</protein>
<dbReference type="RefSeq" id="WP_207447613.1">
    <property type="nucleotide sequence ID" value="NZ_CP061091.1"/>
</dbReference>
<dbReference type="PANTHER" id="PTHR10907:SF47">
    <property type="entry name" value="REGUCALCIN"/>
    <property type="match status" value="1"/>
</dbReference>
<accession>A0ABS3KEN4</accession>
<dbReference type="SUPFAM" id="SSF63829">
    <property type="entry name" value="Calcium-dependent phosphotriesterase"/>
    <property type="match status" value="1"/>
</dbReference>
<evidence type="ECO:0000259" key="2">
    <source>
        <dbReference type="Pfam" id="PF08450"/>
    </source>
</evidence>
<organism evidence="3 4">
    <name type="scientific">Roseomonas marmotae</name>
    <dbReference type="NCBI Taxonomy" id="2768161"/>
    <lineage>
        <taxon>Bacteria</taxon>
        <taxon>Pseudomonadati</taxon>
        <taxon>Pseudomonadota</taxon>
        <taxon>Alphaproteobacteria</taxon>
        <taxon>Acetobacterales</taxon>
        <taxon>Roseomonadaceae</taxon>
        <taxon>Roseomonas</taxon>
    </lineage>
</organism>